<keyword evidence="2" id="KW-1185">Reference proteome</keyword>
<dbReference type="EMBL" id="LUGG01000001">
    <property type="protein sequence ID" value="OBZ79110.1"/>
    <property type="molecule type" value="Genomic_DNA"/>
</dbReference>
<evidence type="ECO:0000313" key="2">
    <source>
        <dbReference type="Proteomes" id="UP000092993"/>
    </source>
</evidence>
<gene>
    <name evidence="1" type="ORF">A0H81_01525</name>
</gene>
<evidence type="ECO:0000313" key="1">
    <source>
        <dbReference type="EMBL" id="OBZ79110.1"/>
    </source>
</evidence>
<organism evidence="1 2">
    <name type="scientific">Grifola frondosa</name>
    <name type="common">Maitake</name>
    <name type="synonym">Polyporus frondosus</name>
    <dbReference type="NCBI Taxonomy" id="5627"/>
    <lineage>
        <taxon>Eukaryota</taxon>
        <taxon>Fungi</taxon>
        <taxon>Dikarya</taxon>
        <taxon>Basidiomycota</taxon>
        <taxon>Agaricomycotina</taxon>
        <taxon>Agaricomycetes</taxon>
        <taxon>Polyporales</taxon>
        <taxon>Grifolaceae</taxon>
        <taxon>Grifola</taxon>
    </lineage>
</organism>
<accession>A0A1C7MQF5</accession>
<proteinExistence type="predicted"/>
<comment type="caution">
    <text evidence="1">The sequence shown here is derived from an EMBL/GenBank/DDBJ whole genome shotgun (WGS) entry which is preliminary data.</text>
</comment>
<reference evidence="1 2" key="1">
    <citation type="submission" date="2016-03" db="EMBL/GenBank/DDBJ databases">
        <title>Whole genome sequencing of Grifola frondosa 9006-11.</title>
        <authorList>
            <person name="Min B."/>
            <person name="Park H."/>
            <person name="Kim J.-G."/>
            <person name="Cho H."/>
            <person name="Oh Y.-L."/>
            <person name="Kong W.-S."/>
            <person name="Choi I.-G."/>
        </authorList>
    </citation>
    <scope>NUCLEOTIDE SEQUENCE [LARGE SCALE GENOMIC DNA]</scope>
    <source>
        <strain evidence="1 2">9006-11</strain>
    </source>
</reference>
<dbReference type="AlphaFoldDB" id="A0A1C7MQF5"/>
<name>A0A1C7MQF5_GRIFR</name>
<sequence>MGLDPVKRSGVGRIICFREGFIIAYTRRRLLYNVAPGAAGFGGARRRRTCRPDLIDLWSNAVTHED</sequence>
<protein>
    <submittedName>
        <fullName evidence="1">Uncharacterized protein</fullName>
    </submittedName>
</protein>
<dbReference type="Proteomes" id="UP000092993">
    <property type="component" value="Unassembled WGS sequence"/>
</dbReference>